<evidence type="ECO:0000256" key="5">
    <source>
        <dbReference type="ARBA" id="ARBA00023136"/>
    </source>
</evidence>
<feature type="domain" description="PAS" evidence="7">
    <location>
        <begin position="313"/>
        <end position="391"/>
    </location>
</feature>
<dbReference type="SMART" id="SM00091">
    <property type="entry name" value="PAS"/>
    <property type="match status" value="1"/>
</dbReference>
<dbReference type="CDD" id="cd01949">
    <property type="entry name" value="GGDEF"/>
    <property type="match status" value="1"/>
</dbReference>
<dbReference type="InterPro" id="IPR033479">
    <property type="entry name" value="dCache_1"/>
</dbReference>
<dbReference type="InterPro" id="IPR000700">
    <property type="entry name" value="PAS-assoc_C"/>
</dbReference>
<feature type="domain" description="PAC" evidence="8">
    <location>
        <begin position="520"/>
        <end position="572"/>
    </location>
</feature>
<dbReference type="SMART" id="SM00086">
    <property type="entry name" value="PAC"/>
    <property type="match status" value="1"/>
</dbReference>
<feature type="transmembrane region" description="Helical" evidence="6">
    <location>
        <begin position="286"/>
        <end position="309"/>
    </location>
</feature>
<dbReference type="SUPFAM" id="SSF55073">
    <property type="entry name" value="Nucleotide cyclase"/>
    <property type="match status" value="1"/>
</dbReference>
<keyword evidence="5 6" id="KW-0472">Membrane</keyword>
<dbReference type="InterPro" id="IPR035965">
    <property type="entry name" value="PAS-like_dom_sf"/>
</dbReference>
<evidence type="ECO:0000256" key="3">
    <source>
        <dbReference type="ARBA" id="ARBA00022692"/>
    </source>
</evidence>
<dbReference type="InterPro" id="IPR013655">
    <property type="entry name" value="PAS_fold_3"/>
</dbReference>
<dbReference type="PANTHER" id="PTHR44757">
    <property type="entry name" value="DIGUANYLATE CYCLASE DGCP"/>
    <property type="match status" value="1"/>
</dbReference>
<dbReference type="PROSITE" id="PS50112">
    <property type="entry name" value="PAS"/>
    <property type="match status" value="1"/>
</dbReference>
<gene>
    <name evidence="10" type="primary">gmr_8</name>
    <name evidence="10" type="ORF">DSM106044_05108</name>
</gene>
<dbReference type="InterPro" id="IPR029787">
    <property type="entry name" value="Nucleotide_cyclase"/>
</dbReference>
<name>A0A4V6HR84_9FIRM</name>
<dbReference type="PROSITE" id="PS50887">
    <property type="entry name" value="GGDEF"/>
    <property type="match status" value="1"/>
</dbReference>
<dbReference type="InterPro" id="IPR043128">
    <property type="entry name" value="Rev_trsase/Diguanyl_cyclase"/>
</dbReference>
<dbReference type="EC" id="3.1.4.52" evidence="10"/>
<keyword evidence="10" id="KW-0378">Hydrolase</keyword>
<comment type="caution">
    <text evidence="10">The sequence shown here is derived from an EMBL/GenBank/DDBJ whole genome shotgun (WGS) entry which is preliminary data.</text>
</comment>
<dbReference type="RefSeq" id="WP_138004002.1">
    <property type="nucleotide sequence ID" value="NZ_QGQD01000105.1"/>
</dbReference>
<keyword evidence="4 6" id="KW-1133">Transmembrane helix</keyword>
<evidence type="ECO:0000259" key="9">
    <source>
        <dbReference type="PROSITE" id="PS50887"/>
    </source>
</evidence>
<dbReference type="Pfam" id="PF00990">
    <property type="entry name" value="GGDEF"/>
    <property type="match status" value="1"/>
</dbReference>
<dbReference type="Pfam" id="PF02743">
    <property type="entry name" value="dCache_1"/>
    <property type="match status" value="1"/>
</dbReference>
<sequence length="740" mass="85149">MKKRIIKYRSVFLVLVLLIAAIVAGVICVDFTLQTNNNSQKLSMEITARDIQKKCINVSFILDDHFSDLESLATTISRFDQYENEELMDILAQFGNHHDNCRVSIADPLGRTYEKDREEVSIADRDYFKSALKGGRIISDLIKSRVTGEYSIVFAVPVYREGKAVGVLRTVYQNIQLNRLLHVSGMDAQENAYIVQRDGTIALSMNGELCGENIEAALGTGTAQDKIDQIHYNMGKTAVGNLAFEVDDFLYYCNYAPVPGGKWYLFNISSASKLGEYTSKSTVTGMLFMGKMVVLFLIIMGGILCYLYFNNKQMRKLANLLENVSSHAPGGMFRYDPKSMQLSFINNGLYQMLGCREEDFKENFHNNYLELVYDQDRQMVLENIEKMIPERKSFKMRFRLNSLSSPAYWVQQVSNIFEEDGELHVYGILVDIAEYKAFEDELSFNNQRYKIIVNQMESCFVEYDVHDMRVLVMQNFEEIFGRMLKMEIESEDGKEFVYEEDWNMIKDNFKKVLYGEKPYEECEARIKKDDETYLWCLIRFYSMVDENGAISRLICKINNIDKRKRRSIELESKVQKDPMTGLYNKSVSKKLIEDHLESAPDDIQGLFVLDIDNFKGINDTYGHHNGDRVLNMMAQTLHNLFRKSDVVGRIGGDEFIVCMKDCYNEEYAMKKAGQLSHDFAEITAEANLAATCSIGVALYPKHGKDWDELFEKADIALYQAKRCGKNQYAVYCEKGLDEKE</sequence>
<keyword evidence="2" id="KW-1003">Cell membrane</keyword>
<dbReference type="PROSITE" id="PS50113">
    <property type="entry name" value="PAC"/>
    <property type="match status" value="1"/>
</dbReference>
<dbReference type="Pfam" id="PF08447">
    <property type="entry name" value="PAS_3"/>
    <property type="match status" value="2"/>
</dbReference>
<dbReference type="NCBIfam" id="TIGR00254">
    <property type="entry name" value="GGDEF"/>
    <property type="match status" value="1"/>
</dbReference>
<dbReference type="GO" id="GO:0005886">
    <property type="term" value="C:plasma membrane"/>
    <property type="evidence" value="ECO:0007669"/>
    <property type="project" value="UniProtKB-SubCell"/>
</dbReference>
<feature type="domain" description="GGDEF" evidence="9">
    <location>
        <begin position="602"/>
        <end position="733"/>
    </location>
</feature>
<dbReference type="FunFam" id="3.30.70.270:FF:000001">
    <property type="entry name" value="Diguanylate cyclase domain protein"/>
    <property type="match status" value="1"/>
</dbReference>
<evidence type="ECO:0000313" key="10">
    <source>
        <dbReference type="EMBL" id="TLC98047.1"/>
    </source>
</evidence>
<evidence type="ECO:0000256" key="4">
    <source>
        <dbReference type="ARBA" id="ARBA00022989"/>
    </source>
</evidence>
<keyword evidence="11" id="KW-1185">Reference proteome</keyword>
<dbReference type="EMBL" id="QGQD01000105">
    <property type="protein sequence ID" value="TLC98047.1"/>
    <property type="molecule type" value="Genomic_DNA"/>
</dbReference>
<dbReference type="Gene3D" id="3.30.70.270">
    <property type="match status" value="1"/>
</dbReference>
<reference evidence="10 11" key="1">
    <citation type="journal article" date="2019" name="Anaerobe">
        <title>Detection of Robinsoniella peoriensis in multiple bone samples of a trauma patient.</title>
        <authorList>
            <person name="Schrottner P."/>
            <person name="Hartwich K."/>
            <person name="Bunk B."/>
            <person name="Schober I."/>
            <person name="Helbig S."/>
            <person name="Rudolph W.W."/>
            <person name="Gunzer F."/>
        </authorList>
    </citation>
    <scope>NUCLEOTIDE SEQUENCE [LARGE SCALE GENOMIC DNA]</scope>
    <source>
        <strain evidence="10 11">DSM 106044</strain>
    </source>
</reference>
<comment type="subcellular location">
    <subcellularLocation>
        <location evidence="1">Cell membrane</location>
        <topology evidence="1">Multi-pass membrane protein</topology>
    </subcellularLocation>
</comment>
<dbReference type="Proteomes" id="UP000306509">
    <property type="component" value="Unassembled WGS sequence"/>
</dbReference>
<dbReference type="SUPFAM" id="SSF55785">
    <property type="entry name" value="PYP-like sensor domain (PAS domain)"/>
    <property type="match status" value="2"/>
</dbReference>
<dbReference type="CDD" id="cd12914">
    <property type="entry name" value="PDC1_DGC_like"/>
    <property type="match status" value="1"/>
</dbReference>
<dbReference type="InterPro" id="IPR000160">
    <property type="entry name" value="GGDEF_dom"/>
</dbReference>
<dbReference type="InterPro" id="IPR052155">
    <property type="entry name" value="Biofilm_reg_signaling"/>
</dbReference>
<evidence type="ECO:0000256" key="1">
    <source>
        <dbReference type="ARBA" id="ARBA00004651"/>
    </source>
</evidence>
<dbReference type="Gene3D" id="3.30.450.20">
    <property type="entry name" value="PAS domain"/>
    <property type="match status" value="3"/>
</dbReference>
<protein>
    <submittedName>
        <fullName evidence="10">Cyclic di-GMP phosphodiesterase Gmr</fullName>
        <ecNumber evidence="10">3.1.4.52</ecNumber>
    </submittedName>
</protein>
<dbReference type="AlphaFoldDB" id="A0A4V6HR84"/>
<evidence type="ECO:0000313" key="11">
    <source>
        <dbReference type="Proteomes" id="UP000306509"/>
    </source>
</evidence>
<proteinExistence type="predicted"/>
<dbReference type="InterPro" id="IPR001610">
    <property type="entry name" value="PAC"/>
</dbReference>
<dbReference type="SMART" id="SM00267">
    <property type="entry name" value="GGDEF"/>
    <property type="match status" value="1"/>
</dbReference>
<evidence type="ECO:0000256" key="2">
    <source>
        <dbReference type="ARBA" id="ARBA00022475"/>
    </source>
</evidence>
<dbReference type="GO" id="GO:0071111">
    <property type="term" value="F:cyclic-guanylate-specific phosphodiesterase activity"/>
    <property type="evidence" value="ECO:0007669"/>
    <property type="project" value="UniProtKB-EC"/>
</dbReference>
<dbReference type="STRING" id="180332.GCA_000797495_00786"/>
<evidence type="ECO:0000259" key="8">
    <source>
        <dbReference type="PROSITE" id="PS50113"/>
    </source>
</evidence>
<organism evidence="10 11">
    <name type="scientific">Robinsoniella peoriensis</name>
    <dbReference type="NCBI Taxonomy" id="180332"/>
    <lineage>
        <taxon>Bacteria</taxon>
        <taxon>Bacillati</taxon>
        <taxon>Bacillota</taxon>
        <taxon>Clostridia</taxon>
        <taxon>Lachnospirales</taxon>
        <taxon>Lachnospiraceae</taxon>
        <taxon>Robinsoniella</taxon>
    </lineage>
</organism>
<evidence type="ECO:0000259" key="7">
    <source>
        <dbReference type="PROSITE" id="PS50112"/>
    </source>
</evidence>
<evidence type="ECO:0000256" key="6">
    <source>
        <dbReference type="SAM" id="Phobius"/>
    </source>
</evidence>
<dbReference type="InterPro" id="IPR000014">
    <property type="entry name" value="PAS"/>
</dbReference>
<dbReference type="PANTHER" id="PTHR44757:SF2">
    <property type="entry name" value="BIOFILM ARCHITECTURE MAINTENANCE PROTEIN MBAA"/>
    <property type="match status" value="1"/>
</dbReference>
<accession>A0A4V6HR84</accession>
<keyword evidence="3 6" id="KW-0812">Transmembrane</keyword>